<gene>
    <name evidence="3" type="ORF">Q5H91_04365</name>
</gene>
<keyword evidence="1" id="KW-1133">Transmembrane helix</keyword>
<feature type="transmembrane region" description="Helical" evidence="1">
    <location>
        <begin position="20"/>
        <end position="39"/>
    </location>
</feature>
<protein>
    <submittedName>
        <fullName evidence="3">Pilus assembly protein</fullName>
    </submittedName>
</protein>
<keyword evidence="1" id="KW-0812">Transmembrane</keyword>
<proteinExistence type="predicted"/>
<evidence type="ECO:0000313" key="3">
    <source>
        <dbReference type="EMBL" id="MDP1026436.1"/>
    </source>
</evidence>
<dbReference type="Proteomes" id="UP001230685">
    <property type="component" value="Unassembled WGS sequence"/>
</dbReference>
<dbReference type="InterPro" id="IPR012495">
    <property type="entry name" value="TadE-like_dom"/>
</dbReference>
<name>A0ABT9EHI6_9SPHN</name>
<dbReference type="EMBL" id="JAUUDS010000001">
    <property type="protein sequence ID" value="MDP1026436.1"/>
    <property type="molecule type" value="Genomic_DNA"/>
</dbReference>
<organism evidence="3 4">
    <name type="scientific">Sphingomonas aurea</name>
    <dbReference type="NCBI Taxonomy" id="3063994"/>
    <lineage>
        <taxon>Bacteria</taxon>
        <taxon>Pseudomonadati</taxon>
        <taxon>Pseudomonadota</taxon>
        <taxon>Alphaproteobacteria</taxon>
        <taxon>Sphingomonadales</taxon>
        <taxon>Sphingomonadaceae</taxon>
        <taxon>Sphingomonas</taxon>
    </lineage>
</organism>
<sequence length="207" mass="22713">MIRWLTRLLDDRRGASIMEFGLVVTPLMVMLMGAVDMGYQTYVRTVALGAAEGASRRILLEDADEATIETDTRAQIRRVISSATVNVETGSFFRYNNIDTMERLTVDLNGNGQLDGPVDTDGNGVPDKSDCWEDVDNNGVRNIVTVGQDGIGGADDIVKSTVTVTYPRLLPIWRLIGISDTATVVASTMVRRQPYENQAPPTIRCKT</sequence>
<dbReference type="Pfam" id="PF07811">
    <property type="entry name" value="TadE"/>
    <property type="match status" value="1"/>
</dbReference>
<evidence type="ECO:0000259" key="2">
    <source>
        <dbReference type="Pfam" id="PF07811"/>
    </source>
</evidence>
<keyword evidence="1" id="KW-0472">Membrane</keyword>
<accession>A0ABT9EHI6</accession>
<feature type="domain" description="TadE-like" evidence="2">
    <location>
        <begin position="14"/>
        <end position="56"/>
    </location>
</feature>
<comment type="caution">
    <text evidence="3">The sequence shown here is derived from an EMBL/GenBank/DDBJ whole genome shotgun (WGS) entry which is preliminary data.</text>
</comment>
<dbReference type="RefSeq" id="WP_305171995.1">
    <property type="nucleotide sequence ID" value="NZ_JAUUDS010000001.1"/>
</dbReference>
<keyword evidence="4" id="KW-1185">Reference proteome</keyword>
<reference evidence="3 4" key="1">
    <citation type="submission" date="2023-07" db="EMBL/GenBank/DDBJ databases">
        <authorList>
            <person name="Kim M.K."/>
        </authorList>
    </citation>
    <scope>NUCLEOTIDE SEQUENCE [LARGE SCALE GENOMIC DNA]</scope>
    <source>
        <strain evidence="3 4">KR1UV-12</strain>
    </source>
</reference>
<evidence type="ECO:0000313" key="4">
    <source>
        <dbReference type="Proteomes" id="UP001230685"/>
    </source>
</evidence>
<evidence type="ECO:0000256" key="1">
    <source>
        <dbReference type="SAM" id="Phobius"/>
    </source>
</evidence>